<gene>
    <name evidence="1" type="ORF">V144x_17400</name>
</gene>
<evidence type="ECO:0008006" key="3">
    <source>
        <dbReference type="Google" id="ProtNLM"/>
    </source>
</evidence>
<dbReference type="RefSeq" id="WP_197998825.1">
    <property type="nucleotide sequence ID" value="NZ_CP037920.1"/>
</dbReference>
<dbReference type="AlphaFoldDB" id="A0A517VTF1"/>
<sequence length="195" mass="22227">MPRQAPEGVPDPDWVKVSKTLAEDLVEALTKLRWPIMISGPVGTGKTFAMACVYRSWRVPPQKPATILWYDTSDLLSKIIACRTSPTHSITTRFSNGTTSEQFEGNFYAKISRAGLLCLDDMGIKEPTPSKYEILKRILDLRPGKPTLITTNLDHKRFTEVFDERIYSRAFCGPIVWAEGEDRRFEWRRQESGES</sequence>
<name>A0A517VTF1_9PLAN</name>
<dbReference type="EMBL" id="CP037920">
    <property type="protein sequence ID" value="QDT96286.1"/>
    <property type="molecule type" value="Genomic_DNA"/>
</dbReference>
<accession>A0A517VTF1</accession>
<protein>
    <recommendedName>
        <fullName evidence="3">DNA replication protein DnaC</fullName>
    </recommendedName>
</protein>
<evidence type="ECO:0000313" key="1">
    <source>
        <dbReference type="EMBL" id="QDT96286.1"/>
    </source>
</evidence>
<dbReference type="KEGG" id="gaw:V144x_17400"/>
<evidence type="ECO:0000313" key="2">
    <source>
        <dbReference type="Proteomes" id="UP000318704"/>
    </source>
</evidence>
<dbReference type="Proteomes" id="UP000318704">
    <property type="component" value="Chromosome"/>
</dbReference>
<reference evidence="1 2" key="1">
    <citation type="submission" date="2019-03" db="EMBL/GenBank/DDBJ databases">
        <title>Deep-cultivation of Planctomycetes and their phenomic and genomic characterization uncovers novel biology.</title>
        <authorList>
            <person name="Wiegand S."/>
            <person name="Jogler M."/>
            <person name="Boedeker C."/>
            <person name="Pinto D."/>
            <person name="Vollmers J."/>
            <person name="Rivas-Marin E."/>
            <person name="Kohn T."/>
            <person name="Peeters S.H."/>
            <person name="Heuer A."/>
            <person name="Rast P."/>
            <person name="Oberbeckmann S."/>
            <person name="Bunk B."/>
            <person name="Jeske O."/>
            <person name="Meyerdierks A."/>
            <person name="Storesund J.E."/>
            <person name="Kallscheuer N."/>
            <person name="Luecker S."/>
            <person name="Lage O.M."/>
            <person name="Pohl T."/>
            <person name="Merkel B.J."/>
            <person name="Hornburger P."/>
            <person name="Mueller R.-W."/>
            <person name="Bruemmer F."/>
            <person name="Labrenz M."/>
            <person name="Spormann A.M."/>
            <person name="Op den Camp H."/>
            <person name="Overmann J."/>
            <person name="Amann R."/>
            <person name="Jetten M.S.M."/>
            <person name="Mascher T."/>
            <person name="Medema M.H."/>
            <person name="Devos D.P."/>
            <person name="Kaster A.-K."/>
            <person name="Ovreas L."/>
            <person name="Rohde M."/>
            <person name="Galperin M.Y."/>
            <person name="Jogler C."/>
        </authorList>
    </citation>
    <scope>NUCLEOTIDE SEQUENCE [LARGE SCALE GENOMIC DNA]</scope>
    <source>
        <strain evidence="1 2">V144</strain>
    </source>
</reference>
<organism evidence="1 2">
    <name type="scientific">Gimesia aquarii</name>
    <dbReference type="NCBI Taxonomy" id="2527964"/>
    <lineage>
        <taxon>Bacteria</taxon>
        <taxon>Pseudomonadati</taxon>
        <taxon>Planctomycetota</taxon>
        <taxon>Planctomycetia</taxon>
        <taxon>Planctomycetales</taxon>
        <taxon>Planctomycetaceae</taxon>
        <taxon>Gimesia</taxon>
    </lineage>
</organism>
<dbReference type="InterPro" id="IPR027417">
    <property type="entry name" value="P-loop_NTPase"/>
</dbReference>
<dbReference type="SUPFAM" id="SSF52540">
    <property type="entry name" value="P-loop containing nucleoside triphosphate hydrolases"/>
    <property type="match status" value="1"/>
</dbReference>
<dbReference type="Gene3D" id="3.40.50.300">
    <property type="entry name" value="P-loop containing nucleotide triphosphate hydrolases"/>
    <property type="match status" value="1"/>
</dbReference>
<proteinExistence type="predicted"/>